<organism evidence="13 14">
    <name type="scientific">Auricularia heimuer fusarivirus 1</name>
    <dbReference type="NCBI Taxonomy" id="2732256"/>
    <lineage>
        <taxon>Viruses</taxon>
        <taxon>Riboviria</taxon>
        <taxon>Orthornavirae</taxon>
        <taxon>Pisuviricota</taxon>
        <taxon>Duplopiviricetes</taxon>
        <taxon>Durnavirales</taxon>
        <taxon>Fusariviridae</taxon>
        <taxon>Alphafusarivirus</taxon>
        <taxon>Alphafusarivirus auriculariae</taxon>
    </lineage>
</organism>
<dbReference type="PROSITE" id="PS51192">
    <property type="entry name" value="HELICASE_ATP_BIND_1"/>
    <property type="match status" value="1"/>
</dbReference>
<dbReference type="InterPro" id="IPR001205">
    <property type="entry name" value="RNA-dir_pol_C"/>
</dbReference>
<feature type="transmembrane region" description="Helical" evidence="10">
    <location>
        <begin position="268"/>
        <end position="284"/>
    </location>
</feature>
<protein>
    <submittedName>
        <fullName evidence="13">Polyprotein</fullName>
    </submittedName>
</protein>
<sequence length="1637" mass="183179">MFLYLAAFVGLWAITGPQPTLRPIDPEAIPGSFPDLPESVPIVLSNVFVQGMRACADWTRRGAVLATLFYCAVMLAGLLASLSILVPILGVSFILWFVGPVAVASSASIAVVAVSTAISTGIVVLAALWIPCVSYVITFAVQDETSLELAEKALESLVRSTGLVEDQGEVFWLNGNAHSLAQVREDAGLPIGFRFAVLSKVVYSPFSSLGARPLLASVLMLVYLLTSASWVVTRFMIKRSWWVFKLCLILCYVVFTADWSFVSGLADWALWLCTLAWYPLFIMFREGSFQDTYRLYRSWLLVGFLRMLNTALWINLLTLPSGDVPGLAPKRRSWRAHWTQFVMTFQVAVDKIALPEFVRSLPDRFDAEGINATQAILEELGWPAAPAVSPDQHFTGFTNYPKYCRSIIGGTSIRQGLVNVNLKVAKELSHLRGLAPQYKRAEQFATLEAEIDSLARYFEQPTVESVEVPVEDIWEMVWPIYKDSKLTPFNHILKKWEKKYGLGPFWGKVNPKTGKWSKLSRRDFIKSIGGMANMVELWARTFEKSTTLVPVSPVSVKSEALPPKKWERNIVRTVVGSPIVHYILSTIWNYGPNHNFKFWSTSIKIGMPLNGFNISKLVAQHDRYDNHFAGDFENFDSKVTGPIVKIIRQVRKKGFEKHRDFAKICFLIDANYESLIRMPLMTTSTGNIYAKETGLSTGHSSTSPDNSLAVVILYIAAWRKVTGLSASEFRHFCKLSNYGDDHMLSWLASTPKAWNKKNIIRAMADFGVTLKDEEPSGDLLRFTFLSKGWRKPTAADRLDCKLAGVDVPAFIVTHDSAKLLGKVYAPSRDYKMDRMYRAKRLISYLDLCAFQRENYDRIRLGLENVLISNKGVKLKPPIPIPTYEDVVRKWLRPEANVVEEDEENDAKVEILDYSHDGVFDGLVRVASVIPDFINPAIYNIGYTNYLLRLLGDYLTWPIHLLKHTNAAYTTNHLVNILRKTPYDFLSDAPRLLDAPCEAPIGSLLMKHWLFLAFRRKSSIWSGLNVLLFADSKIASANFVLNGYVQPMVRRMDLPWLDIMLIALISFVPTITVPAFICQVHCPSFSDVVESATGVIINTLWSKVPANMKQVYNLADQLSGDYRCLAVTAPTGTGKSTTLVRALWNRYCNKYTKIILVEPRTILVPSLCDYLDKAFGLPGCPVTFGYKYDGRSPFIITTPAEVLLHTDWWRPDNLFIIDESHLMEPLHIGVQKMLQKLAIPRLLLSATLSEQNIEDADVMVDLSIARTWAITDTAMYRHPTTLQSYQEFWPIYKKKVLEIVNANFRGKMLVFVIDLSQAEDLAQRLNKRTCVLTSKSKVVDAGADVYISTSVGDVGLTLPDVAWVVTSNLTRQTIPDDVMGRVALVTLDNATLQQRRGRTGRTNNCFFSLISFDCAFASRSGIWPSKAVGAELLKSGIPGEVVAKFFPETVTALFGRDYDRSDDFIVDSFARNYDAMLSVTDGFRGVGLMQDLDNLGLHDIVTASAYSLGSTQAIGATDPLAAIFGTTGPRPLLADQFHRIAVGISARIAYAAEEAHLEGRAFDAHVTAERIKSFFRQKHISFSGLFEALTEGWLDENDLDGTYLDGVDEFVRFGKTTALPEHMADSDAAEDAPYFDNA</sequence>
<evidence type="ECO:0000256" key="9">
    <source>
        <dbReference type="ARBA" id="ARBA00022953"/>
    </source>
</evidence>
<accession>A0ABX6N344</accession>
<dbReference type="InterPro" id="IPR001650">
    <property type="entry name" value="Helicase_C-like"/>
</dbReference>
<dbReference type="SUPFAM" id="SSF56672">
    <property type="entry name" value="DNA/RNA polymerases"/>
    <property type="match status" value="1"/>
</dbReference>
<keyword evidence="6" id="KW-0547">Nucleotide-binding</keyword>
<feature type="transmembrane region" description="Helical" evidence="10">
    <location>
        <begin position="121"/>
        <end position="141"/>
    </location>
</feature>
<evidence type="ECO:0000313" key="13">
    <source>
        <dbReference type="EMBL" id="QJP04102.1"/>
    </source>
</evidence>
<dbReference type="Gene3D" id="3.40.50.300">
    <property type="entry name" value="P-loop containing nucleotide triphosphate hydrolases"/>
    <property type="match status" value="2"/>
</dbReference>
<dbReference type="GeneID" id="80539211"/>
<dbReference type="InterPro" id="IPR043128">
    <property type="entry name" value="Rev_trsase/Diguanyl_cyclase"/>
</dbReference>
<dbReference type="Pfam" id="PF00680">
    <property type="entry name" value="RdRP_1"/>
    <property type="match status" value="1"/>
</dbReference>
<keyword evidence="10" id="KW-1133">Transmembrane helix</keyword>
<keyword evidence="5" id="KW-0548">Nucleotidyltransferase</keyword>
<dbReference type="InterPro" id="IPR027417">
    <property type="entry name" value="P-loop_NTPase"/>
</dbReference>
<dbReference type="PROSITE" id="PS50507">
    <property type="entry name" value="RDRP_SSRNA_POS"/>
    <property type="match status" value="1"/>
</dbReference>
<evidence type="ECO:0000259" key="11">
    <source>
        <dbReference type="PROSITE" id="PS50507"/>
    </source>
</evidence>
<evidence type="ECO:0000256" key="3">
    <source>
        <dbReference type="ARBA" id="ARBA00022484"/>
    </source>
</evidence>
<feature type="transmembrane region" description="Helical" evidence="10">
    <location>
        <begin position="242"/>
        <end position="262"/>
    </location>
</feature>
<dbReference type="Pfam" id="PF00271">
    <property type="entry name" value="Helicase_C"/>
    <property type="match status" value="1"/>
</dbReference>
<dbReference type="Proteomes" id="UP000831991">
    <property type="component" value="Segment"/>
</dbReference>
<dbReference type="InterPro" id="IPR043502">
    <property type="entry name" value="DNA/RNA_pol_sf"/>
</dbReference>
<evidence type="ECO:0000256" key="8">
    <source>
        <dbReference type="ARBA" id="ARBA00022844"/>
    </source>
</evidence>
<evidence type="ECO:0000259" key="12">
    <source>
        <dbReference type="PROSITE" id="PS51192"/>
    </source>
</evidence>
<keyword evidence="8" id="KW-0946">Virion</keyword>
<dbReference type="InterPro" id="IPR014001">
    <property type="entry name" value="Helicase_ATP-bd"/>
</dbReference>
<dbReference type="RefSeq" id="YP_010800593.1">
    <property type="nucleotide sequence ID" value="NC_076882.1"/>
</dbReference>
<dbReference type="SMART" id="SM00487">
    <property type="entry name" value="DEXDc"/>
    <property type="match status" value="1"/>
</dbReference>
<feature type="transmembrane region" description="Helical" evidence="10">
    <location>
        <begin position="63"/>
        <end position="88"/>
    </location>
</feature>
<dbReference type="SUPFAM" id="SSF52540">
    <property type="entry name" value="P-loop containing nucleoside triphosphate hydrolases"/>
    <property type="match status" value="1"/>
</dbReference>
<dbReference type="InterPro" id="IPR007094">
    <property type="entry name" value="RNA-dir_pol_PSvirus"/>
</dbReference>
<keyword evidence="10" id="KW-0812">Transmembrane</keyword>
<name>A0ABX6N344_9VIRU</name>
<evidence type="ECO:0000256" key="1">
    <source>
        <dbReference type="ARBA" id="ARBA00004328"/>
    </source>
</evidence>
<keyword evidence="9" id="KW-0693">Viral RNA replication</keyword>
<feature type="transmembrane region" description="Helical" evidence="10">
    <location>
        <begin position="296"/>
        <end position="316"/>
    </location>
</feature>
<evidence type="ECO:0000256" key="7">
    <source>
        <dbReference type="ARBA" id="ARBA00022840"/>
    </source>
</evidence>
<keyword evidence="14" id="KW-1185">Reference proteome</keyword>
<evidence type="ECO:0000313" key="14">
    <source>
        <dbReference type="Proteomes" id="UP000831991"/>
    </source>
</evidence>
<evidence type="ECO:0000256" key="10">
    <source>
        <dbReference type="SAM" id="Phobius"/>
    </source>
</evidence>
<dbReference type="InterPro" id="IPR011545">
    <property type="entry name" value="DEAD/DEAH_box_helicase_dom"/>
</dbReference>
<evidence type="ECO:0000256" key="2">
    <source>
        <dbReference type="ARBA" id="ARBA00004340"/>
    </source>
</evidence>
<dbReference type="EMBL" id="MT232758">
    <property type="protein sequence ID" value="QJP04102.1"/>
    <property type="molecule type" value="Genomic_RNA"/>
</dbReference>
<reference evidence="13 14" key="1">
    <citation type="submission" date="2020-03" db="EMBL/GenBank/DDBJ databases">
        <title>Molecular Characterization of a Novel Fusarivirus Infecting the Edible Fungus Auricularia heimuer.</title>
        <authorList>
            <person name="Li X."/>
        </authorList>
    </citation>
    <scope>NUCLEOTIDE SEQUENCE [LARGE SCALE GENOMIC DNA]</scope>
    <source>
        <strain evidence="13">CCMJ1296</strain>
    </source>
</reference>
<keyword evidence="7" id="KW-0067">ATP-binding</keyword>
<feature type="transmembrane region" description="Helical" evidence="10">
    <location>
        <begin position="94"/>
        <end position="114"/>
    </location>
</feature>
<dbReference type="Pfam" id="PF00270">
    <property type="entry name" value="DEAD"/>
    <property type="match status" value="1"/>
</dbReference>
<dbReference type="Gene3D" id="3.30.70.270">
    <property type="match status" value="1"/>
</dbReference>
<feature type="domain" description="RdRp catalytic" evidence="11">
    <location>
        <begin position="625"/>
        <end position="754"/>
    </location>
</feature>
<feature type="transmembrane region" description="Helical" evidence="10">
    <location>
        <begin position="214"/>
        <end position="235"/>
    </location>
</feature>
<keyword evidence="4" id="KW-0808">Transferase</keyword>
<evidence type="ECO:0000256" key="5">
    <source>
        <dbReference type="ARBA" id="ARBA00022695"/>
    </source>
</evidence>
<dbReference type="SMART" id="SM00490">
    <property type="entry name" value="HELICc"/>
    <property type="match status" value="1"/>
</dbReference>
<evidence type="ECO:0000256" key="4">
    <source>
        <dbReference type="ARBA" id="ARBA00022679"/>
    </source>
</evidence>
<keyword evidence="3" id="KW-0696">RNA-directed RNA polymerase</keyword>
<evidence type="ECO:0000256" key="6">
    <source>
        <dbReference type="ARBA" id="ARBA00022741"/>
    </source>
</evidence>
<comment type="subcellular location">
    <subcellularLocation>
        <location evidence="2">Host cell</location>
    </subcellularLocation>
    <subcellularLocation>
        <location evidence="1">Virion</location>
    </subcellularLocation>
</comment>
<feature type="domain" description="Helicase ATP-binding" evidence="12">
    <location>
        <begin position="1115"/>
        <end position="1265"/>
    </location>
</feature>
<keyword evidence="10" id="KW-0472">Membrane</keyword>
<proteinExistence type="predicted"/>